<evidence type="ECO:0000313" key="2">
    <source>
        <dbReference type="EMBL" id="RWR53846.1"/>
    </source>
</evidence>
<dbReference type="Gene3D" id="3.30.70.1430">
    <property type="entry name" value="Multidrug efflux transporter AcrB pore domain"/>
    <property type="match status" value="2"/>
</dbReference>
<comment type="caution">
    <text evidence="2">The sequence shown here is derived from an EMBL/GenBank/DDBJ whole genome shotgun (WGS) entry which is preliminary data.</text>
</comment>
<dbReference type="Gene3D" id="3.30.2090.10">
    <property type="entry name" value="Multidrug efflux transporter AcrB TolC docking domain, DN and DC subdomains"/>
    <property type="match status" value="2"/>
</dbReference>
<dbReference type="AlphaFoldDB" id="A0A443LXK1"/>
<feature type="transmembrane region" description="Helical" evidence="1">
    <location>
        <begin position="353"/>
        <end position="373"/>
    </location>
</feature>
<feature type="transmembrane region" description="Helical" evidence="1">
    <location>
        <begin position="325"/>
        <end position="346"/>
    </location>
</feature>
<dbReference type="Gene3D" id="1.20.1640.10">
    <property type="entry name" value="Multidrug efflux transporter AcrB transmembrane domain"/>
    <property type="match status" value="2"/>
</dbReference>
<feature type="transmembrane region" description="Helical" evidence="1">
    <location>
        <begin position="864"/>
        <end position="883"/>
    </location>
</feature>
<gene>
    <name evidence="2" type="ORF">EOW66_04305</name>
</gene>
<keyword evidence="1" id="KW-0812">Transmembrane</keyword>
<dbReference type="SUPFAM" id="SSF82866">
    <property type="entry name" value="Multidrug efflux transporter AcrB transmembrane domain"/>
    <property type="match status" value="2"/>
</dbReference>
<evidence type="ECO:0000256" key="1">
    <source>
        <dbReference type="SAM" id="Phobius"/>
    </source>
</evidence>
<name>A0A443LXK1_9RHOB</name>
<dbReference type="SUPFAM" id="SSF82693">
    <property type="entry name" value="Multidrug efflux transporter AcrB pore domain, PN1, PN2, PC1 and PC2 subdomains"/>
    <property type="match status" value="2"/>
</dbReference>
<feature type="transmembrane region" description="Helical" evidence="1">
    <location>
        <begin position="962"/>
        <end position="981"/>
    </location>
</feature>
<proteinExistence type="predicted"/>
<feature type="transmembrane region" description="Helical" evidence="1">
    <location>
        <begin position="916"/>
        <end position="941"/>
    </location>
</feature>
<dbReference type="PANTHER" id="PTHR32063">
    <property type="match status" value="1"/>
</dbReference>
<keyword evidence="1" id="KW-1133">Transmembrane helix</keyword>
<reference evidence="2 3" key="1">
    <citation type="submission" date="2019-01" db="EMBL/GenBank/DDBJ databases">
        <title>Sinorhodobacter populi sp. nov. isolated from the symptomatic bark tissue of Populus euramericana canker.</title>
        <authorList>
            <person name="Xu G."/>
        </authorList>
    </citation>
    <scope>NUCLEOTIDE SEQUENCE [LARGE SCALE GENOMIC DNA]</scope>
    <source>
        <strain evidence="2 3">CGMCC 1.12963</strain>
    </source>
</reference>
<reference evidence="3" key="2">
    <citation type="submission" date="2019-01" db="EMBL/GenBank/DDBJ databases">
        <title>Sinorhodobacter populi sp. nov. isolated from the symptomatic bark tissue of Populus euramericana canker.</title>
        <authorList>
            <person name="Li Y."/>
        </authorList>
    </citation>
    <scope>NUCLEOTIDE SEQUENCE [LARGE SCALE GENOMIC DNA]</scope>
    <source>
        <strain evidence="3">CGMCC 1.12963</strain>
    </source>
</reference>
<dbReference type="Proteomes" id="UP000288071">
    <property type="component" value="Unassembled WGS sequence"/>
</dbReference>
<evidence type="ECO:0000313" key="3">
    <source>
        <dbReference type="Proteomes" id="UP000288071"/>
    </source>
</evidence>
<dbReference type="PANTHER" id="PTHR32063:SF33">
    <property type="entry name" value="RND SUPERFAMILY EFFLUX PUMP PERMEASE COMPONENT"/>
    <property type="match status" value="1"/>
</dbReference>
<dbReference type="EMBL" id="SAVA01000002">
    <property type="protein sequence ID" value="RWR53846.1"/>
    <property type="molecule type" value="Genomic_DNA"/>
</dbReference>
<dbReference type="PRINTS" id="PR00702">
    <property type="entry name" value="ACRIFLAVINRP"/>
</dbReference>
<dbReference type="RefSeq" id="WP_128155110.1">
    <property type="nucleotide sequence ID" value="NZ_JBHSOM010000016.1"/>
</dbReference>
<feature type="transmembrane region" description="Helical" evidence="1">
    <location>
        <begin position="428"/>
        <end position="449"/>
    </location>
</feature>
<dbReference type="Gene3D" id="3.30.70.1440">
    <property type="entry name" value="Multidrug efflux transporter AcrB pore domain"/>
    <property type="match status" value="1"/>
</dbReference>
<dbReference type="Gene3D" id="3.30.70.1320">
    <property type="entry name" value="Multidrug efflux transporter AcrB pore domain like"/>
    <property type="match status" value="1"/>
</dbReference>
<feature type="transmembrane region" description="Helical" evidence="1">
    <location>
        <begin position="993"/>
        <end position="1019"/>
    </location>
</feature>
<dbReference type="GO" id="GO:0005886">
    <property type="term" value="C:plasma membrane"/>
    <property type="evidence" value="ECO:0007669"/>
    <property type="project" value="TreeGrafter"/>
</dbReference>
<accession>A0A443LXK1</accession>
<keyword evidence="3" id="KW-1185">Reference proteome</keyword>
<dbReference type="InterPro" id="IPR001036">
    <property type="entry name" value="Acrflvin-R"/>
</dbReference>
<organism evidence="2 3">
    <name type="scientific">Paenirhodobacter huangdaonensis</name>
    <dbReference type="NCBI Taxonomy" id="2501515"/>
    <lineage>
        <taxon>Bacteria</taxon>
        <taxon>Pseudomonadati</taxon>
        <taxon>Pseudomonadota</taxon>
        <taxon>Alphaproteobacteria</taxon>
        <taxon>Rhodobacterales</taxon>
        <taxon>Rhodobacter group</taxon>
        <taxon>Paenirhodobacter</taxon>
    </lineage>
</organism>
<keyword evidence="1" id="KW-0472">Membrane</keyword>
<dbReference type="Pfam" id="PF00873">
    <property type="entry name" value="ACR_tran"/>
    <property type="match status" value="1"/>
</dbReference>
<feature type="transmembrane region" description="Helical" evidence="1">
    <location>
        <begin position="455"/>
        <end position="475"/>
    </location>
</feature>
<feature type="transmembrane region" description="Helical" evidence="1">
    <location>
        <begin position="520"/>
        <end position="542"/>
    </location>
</feature>
<dbReference type="GO" id="GO:0042910">
    <property type="term" value="F:xenobiotic transmembrane transporter activity"/>
    <property type="evidence" value="ECO:0007669"/>
    <property type="project" value="TreeGrafter"/>
</dbReference>
<sequence length="1042" mass="109165">MIRLFAGHRTAANILMLAIAGLGLLALPMLQRDTFPATPPSEVSVRIAYPGAAPAEVETGICTVADPLLMKVENLAKLTCLARENAAQITAEILEGADMTRFSNDIKDVVDGITSFPDKAEDPVTQIVERTASVASVAVTGPEDPAVLYAYAQALADRLRADPAISLVDVTGFSDREVAVEFDRAALERFGLDMAGVATALARDSFDMPAGTLEGAAGETAIRFLGEKRTPAELAQIPLRSSASGGTVRLGDVATIRPGFADPSQATWFNGHRAAIVAVSKTASQDALKVKAALDRQIARAAAEAPAGITLAISQDSTSNIIERLRIIGVNGVQGLVLVLVAMWLFFGLRMSFWVAMGLPVSFLGAIFAMQLLGYTVNMMTMVALLVATGLLMDDAIVISENIVRRRQAGEAPLEAAVNGVKQVGPGVIASFLTTAMVIGPLSFLSGNIGALLKYIPIVLLITLSVSLIEAFLILPAHMRHSLAGEWRPGAVSRAVNAAFDRLRDGVVVPLAGLALRFRYLTLGLAMLLVALSVAPFTGGFIKYQSFPTLESDTVEARLLLAEGAPLARTEARVAKVVKALEKLNAELSPDQPGGQPLVQSYTVTYGVNADSPSSGPNMATVSAALLPAGTRTTPVGAVLDGWKKGVGQMPDMAAFRITDKERGAGGKPIDLRLEGEDLAELATTARELRRFFRGFDGVRDVTFDLQPGKPELVVRMKPAAAVLLGVTPLALATELRAAFRGDSAVTFADGRGPIDIVARLAASERRDIGDVLALRVPGATGALVPLAAVAEVTQTRGYNTITHVNGMRAVSVQGTIDPTIANARELMAAMRADYLPGLAEKRPGVKVAVLGEEEDTATTGASLLRFVLAGALGVYLLLAFTLSSFIRPVAVIAAVPLGLVGVMWGHMALGLQISLPSLVGLATLAGVAVNDTILLDAFIGARRAAGMAMLEAGREAVRDRFRAIFLTSLTTVVGLGPLLFEQSTQAQFLRPIVASLAFGLTSATLLSLFVTPAILAILEDLGLSVADRAGPGEAPRSAAAG</sequence>
<feature type="transmembrane region" description="Helical" evidence="1">
    <location>
        <begin position="379"/>
        <end position="399"/>
    </location>
</feature>
<feature type="transmembrane region" description="Helical" evidence="1">
    <location>
        <begin position="890"/>
        <end position="910"/>
    </location>
</feature>
<dbReference type="InterPro" id="IPR027463">
    <property type="entry name" value="AcrB_DN_DC_subdom"/>
</dbReference>
<protein>
    <submittedName>
        <fullName evidence="2">Efflux RND transporter permease subunit</fullName>
    </submittedName>
</protein>
<dbReference type="SUPFAM" id="SSF82714">
    <property type="entry name" value="Multidrug efflux transporter AcrB TolC docking domain, DN and DC subdomains"/>
    <property type="match status" value="2"/>
</dbReference>